<dbReference type="Pfam" id="PF01464">
    <property type="entry name" value="SLT"/>
    <property type="match status" value="1"/>
</dbReference>
<accession>A0ABW3JS63</accession>
<dbReference type="CDD" id="cd16894">
    <property type="entry name" value="MltD-like"/>
    <property type="match status" value="1"/>
</dbReference>
<sequence>MNKSVRFLSMISFVALAFFLMNATYKPFKSSEISSQDTIPKSKRAHKNSLSSSSNNSPTKKVSELYEVKAIKLPSYMEFAGERVPLEKANIRERLDREILVNTYWQSNGLLLIKRANKYFPEIEKMLAKYGLPDDFKYLCVAESGLMNNKSHAGAAGFWHFLRGTAREYGLEVNKNVDERYNLELATKVAAEYLKNAKNKFNSWTLAAAAYNAGNGRINQRLNEQKVDNYYDLYLNDETSRYVFRILALKEILSNPKKYGFVFEQEDLYQPITTYDVKVDTAITSIANFANQHKITYKELKLENPWLRETHLNNKSRKLYTIKIPVNN</sequence>
<dbReference type="RefSeq" id="WP_386106766.1">
    <property type="nucleotide sequence ID" value="NZ_JBHTJR010000042.1"/>
</dbReference>
<feature type="compositionally biased region" description="Low complexity" evidence="2">
    <location>
        <begin position="48"/>
        <end position="57"/>
    </location>
</feature>
<evidence type="ECO:0000256" key="1">
    <source>
        <dbReference type="ARBA" id="ARBA00007734"/>
    </source>
</evidence>
<organism evidence="4 5">
    <name type="scientific">Tenacibaculum geojense</name>
    <dbReference type="NCBI Taxonomy" id="915352"/>
    <lineage>
        <taxon>Bacteria</taxon>
        <taxon>Pseudomonadati</taxon>
        <taxon>Bacteroidota</taxon>
        <taxon>Flavobacteriia</taxon>
        <taxon>Flavobacteriales</taxon>
        <taxon>Flavobacteriaceae</taxon>
        <taxon>Tenacibaculum</taxon>
    </lineage>
</organism>
<gene>
    <name evidence="4" type="ORF">ACFQ1U_07095</name>
</gene>
<comment type="caution">
    <text evidence="4">The sequence shown here is derived from an EMBL/GenBank/DDBJ whole genome shotgun (WGS) entry which is preliminary data.</text>
</comment>
<dbReference type="Gene3D" id="1.10.530.10">
    <property type="match status" value="1"/>
</dbReference>
<comment type="similarity">
    <text evidence="1">Belongs to the transglycosylase Slt family.</text>
</comment>
<evidence type="ECO:0000259" key="3">
    <source>
        <dbReference type="Pfam" id="PF01464"/>
    </source>
</evidence>
<dbReference type="InterPro" id="IPR023346">
    <property type="entry name" value="Lysozyme-like_dom_sf"/>
</dbReference>
<dbReference type="InterPro" id="IPR008258">
    <property type="entry name" value="Transglycosylase_SLT_dom_1"/>
</dbReference>
<reference evidence="5" key="1">
    <citation type="journal article" date="2019" name="Int. J. Syst. Evol. Microbiol.">
        <title>The Global Catalogue of Microorganisms (GCM) 10K type strain sequencing project: providing services to taxonomists for standard genome sequencing and annotation.</title>
        <authorList>
            <consortium name="The Broad Institute Genomics Platform"/>
            <consortium name="The Broad Institute Genome Sequencing Center for Infectious Disease"/>
            <person name="Wu L."/>
            <person name="Ma J."/>
        </authorList>
    </citation>
    <scope>NUCLEOTIDE SEQUENCE [LARGE SCALE GENOMIC DNA]</scope>
    <source>
        <strain evidence="5">CCUG 60527</strain>
    </source>
</reference>
<proteinExistence type="inferred from homology"/>
<dbReference type="SUPFAM" id="SSF53955">
    <property type="entry name" value="Lysozyme-like"/>
    <property type="match status" value="1"/>
</dbReference>
<dbReference type="PANTHER" id="PTHR37423:SF2">
    <property type="entry name" value="MEMBRANE-BOUND LYTIC MUREIN TRANSGLYCOSYLASE C"/>
    <property type="match status" value="1"/>
</dbReference>
<evidence type="ECO:0000313" key="5">
    <source>
        <dbReference type="Proteomes" id="UP001597062"/>
    </source>
</evidence>
<feature type="region of interest" description="Disordered" evidence="2">
    <location>
        <begin position="36"/>
        <end position="59"/>
    </location>
</feature>
<dbReference type="PANTHER" id="PTHR37423">
    <property type="entry name" value="SOLUBLE LYTIC MUREIN TRANSGLYCOSYLASE-RELATED"/>
    <property type="match status" value="1"/>
</dbReference>
<protein>
    <submittedName>
        <fullName evidence="4">Lytic transglycosylase domain-containing protein</fullName>
    </submittedName>
</protein>
<evidence type="ECO:0000256" key="2">
    <source>
        <dbReference type="SAM" id="MobiDB-lite"/>
    </source>
</evidence>
<keyword evidence="5" id="KW-1185">Reference proteome</keyword>
<feature type="domain" description="Transglycosylase SLT" evidence="3">
    <location>
        <begin position="127"/>
        <end position="227"/>
    </location>
</feature>
<dbReference type="EMBL" id="JBHTJR010000042">
    <property type="protein sequence ID" value="MFD0992966.1"/>
    <property type="molecule type" value="Genomic_DNA"/>
</dbReference>
<name>A0ABW3JS63_9FLAO</name>
<dbReference type="Proteomes" id="UP001597062">
    <property type="component" value="Unassembled WGS sequence"/>
</dbReference>
<evidence type="ECO:0000313" key="4">
    <source>
        <dbReference type="EMBL" id="MFD0992966.1"/>
    </source>
</evidence>